<feature type="region of interest" description="Disordered" evidence="1">
    <location>
        <begin position="400"/>
        <end position="425"/>
    </location>
</feature>
<proteinExistence type="predicted"/>
<evidence type="ECO:0000313" key="2">
    <source>
        <dbReference type="EMBL" id="KAK1598655.1"/>
    </source>
</evidence>
<dbReference type="RefSeq" id="XP_060419332.1">
    <property type="nucleotide sequence ID" value="XM_060560676.1"/>
</dbReference>
<dbReference type="EMBL" id="JAHLJV010000004">
    <property type="protein sequence ID" value="KAK1598655.1"/>
    <property type="molecule type" value="Genomic_DNA"/>
</dbReference>
<reference evidence="2" key="1">
    <citation type="submission" date="2021-06" db="EMBL/GenBank/DDBJ databases">
        <title>Comparative genomics, transcriptomics and evolutionary studies reveal genomic signatures of adaptation to plant cell wall in hemibiotrophic fungi.</title>
        <authorList>
            <consortium name="DOE Joint Genome Institute"/>
            <person name="Baroncelli R."/>
            <person name="Diaz J.F."/>
            <person name="Benocci T."/>
            <person name="Peng M."/>
            <person name="Battaglia E."/>
            <person name="Haridas S."/>
            <person name="Andreopoulos W."/>
            <person name="Labutti K."/>
            <person name="Pangilinan J."/>
            <person name="Floch G.L."/>
            <person name="Makela M.R."/>
            <person name="Henrissat B."/>
            <person name="Grigoriev I.V."/>
            <person name="Crouch J.A."/>
            <person name="De Vries R.P."/>
            <person name="Sukno S.A."/>
            <person name="Thon M.R."/>
        </authorList>
    </citation>
    <scope>NUCLEOTIDE SEQUENCE</scope>
    <source>
        <strain evidence="2">CBS 125086</strain>
    </source>
</reference>
<sequence>MSSSSEDQGALYDHEWIYSRGRRLTLVSHRPLAPYGSHVYPLPGTKTDMENEGEELMLSEDEKAMSVTQLVFAPGNEPQKGKTFQNDKNAEMEVQIADMVCGSPGLGYSPGPQNLKCYVTKAPTTSPIKGYQLPTKGQLLFLKVFDPLFWYKALGYSESEMKVTRLADSSFSDEFGAYQFLHEKGLAPSTLLLSHAPDFFGGWTANVTSLNEKFSKKSRPVAVLTLEYIEGVSMKGLFTPLGPTRGTVNLYQDQPSTRRSFETDQDQRMEILSQLLHGIASQEKLGLDNARLDPINVILTVKYLKKPMQKPRAVLVGYGGSIVDHLRTEPVEMWKDFPKKVHPFTRFSWEVLEDLGFVGWIPTEWRPDNDDEGVSCDLDLWMLNKFGSIRNIINTEYTTWPEKTPEAEEASTGSEEIGTGSGEQP</sequence>
<organism evidence="2 3">
    <name type="scientific">Colletotrichum navitas</name>
    <dbReference type="NCBI Taxonomy" id="681940"/>
    <lineage>
        <taxon>Eukaryota</taxon>
        <taxon>Fungi</taxon>
        <taxon>Dikarya</taxon>
        <taxon>Ascomycota</taxon>
        <taxon>Pezizomycotina</taxon>
        <taxon>Sordariomycetes</taxon>
        <taxon>Hypocreomycetidae</taxon>
        <taxon>Glomerellales</taxon>
        <taxon>Glomerellaceae</taxon>
        <taxon>Colletotrichum</taxon>
        <taxon>Colletotrichum graminicola species complex</taxon>
    </lineage>
</organism>
<dbReference type="AlphaFoldDB" id="A0AAD8VBN4"/>
<name>A0AAD8VBN4_9PEZI</name>
<comment type="caution">
    <text evidence="2">The sequence shown here is derived from an EMBL/GenBank/DDBJ whole genome shotgun (WGS) entry which is preliminary data.</text>
</comment>
<evidence type="ECO:0000256" key="1">
    <source>
        <dbReference type="SAM" id="MobiDB-lite"/>
    </source>
</evidence>
<evidence type="ECO:0000313" key="3">
    <source>
        <dbReference type="Proteomes" id="UP001230504"/>
    </source>
</evidence>
<dbReference type="GeneID" id="85444916"/>
<protein>
    <recommendedName>
        <fullName evidence="4">Protein kinase domain-containing protein</fullName>
    </recommendedName>
</protein>
<gene>
    <name evidence="2" type="ORF">LY79DRAFT_586677</name>
</gene>
<keyword evidence="3" id="KW-1185">Reference proteome</keyword>
<evidence type="ECO:0008006" key="4">
    <source>
        <dbReference type="Google" id="ProtNLM"/>
    </source>
</evidence>
<feature type="compositionally biased region" description="Low complexity" evidence="1">
    <location>
        <begin position="410"/>
        <end position="425"/>
    </location>
</feature>
<accession>A0AAD8VBN4</accession>
<dbReference type="Proteomes" id="UP001230504">
    <property type="component" value="Unassembled WGS sequence"/>
</dbReference>